<sequence length="134" mass="14540">MKRTVLLVLCLVTLSNIQLGQSQSDVAGIAAAVFKTLCPILNELKEDISCVKSEIANLSETVSHLAEQLEDHKNETASELVDLRSSVNSELANLGSSLQSMIDNPPTEAVRSAVLRALLPYVNNMEYNIKTELG</sequence>
<feature type="non-terminal residue" evidence="3">
    <location>
        <position position="134"/>
    </location>
</feature>
<evidence type="ECO:0000313" key="4">
    <source>
        <dbReference type="Proteomes" id="UP001174909"/>
    </source>
</evidence>
<feature type="signal peptide" evidence="2">
    <location>
        <begin position="1"/>
        <end position="22"/>
    </location>
</feature>
<keyword evidence="2" id="KW-0732">Signal</keyword>
<dbReference type="EMBL" id="CASHTH010001971">
    <property type="protein sequence ID" value="CAI8022667.1"/>
    <property type="molecule type" value="Genomic_DNA"/>
</dbReference>
<name>A0AA35S5Q5_GEOBA</name>
<dbReference type="AlphaFoldDB" id="A0AA35S5Q5"/>
<reference evidence="3" key="1">
    <citation type="submission" date="2023-03" db="EMBL/GenBank/DDBJ databases">
        <authorList>
            <person name="Steffen K."/>
            <person name="Cardenas P."/>
        </authorList>
    </citation>
    <scope>NUCLEOTIDE SEQUENCE</scope>
</reference>
<accession>A0AA35S5Q5</accession>
<keyword evidence="1" id="KW-0175">Coiled coil</keyword>
<organism evidence="3 4">
    <name type="scientific">Geodia barretti</name>
    <name type="common">Barrett's horny sponge</name>
    <dbReference type="NCBI Taxonomy" id="519541"/>
    <lineage>
        <taxon>Eukaryota</taxon>
        <taxon>Metazoa</taxon>
        <taxon>Porifera</taxon>
        <taxon>Demospongiae</taxon>
        <taxon>Heteroscleromorpha</taxon>
        <taxon>Tetractinellida</taxon>
        <taxon>Astrophorina</taxon>
        <taxon>Geodiidae</taxon>
        <taxon>Geodia</taxon>
    </lineage>
</organism>
<feature type="coiled-coil region" evidence="1">
    <location>
        <begin position="41"/>
        <end position="86"/>
    </location>
</feature>
<feature type="chain" id="PRO_5041289685" evidence="2">
    <location>
        <begin position="23"/>
        <end position="134"/>
    </location>
</feature>
<proteinExistence type="predicted"/>
<gene>
    <name evidence="3" type="ORF">GBAR_LOCUS13301</name>
</gene>
<protein>
    <submittedName>
        <fullName evidence="3">Uncharacterized protein</fullName>
    </submittedName>
</protein>
<evidence type="ECO:0000256" key="2">
    <source>
        <dbReference type="SAM" id="SignalP"/>
    </source>
</evidence>
<comment type="caution">
    <text evidence="3">The sequence shown here is derived from an EMBL/GenBank/DDBJ whole genome shotgun (WGS) entry which is preliminary data.</text>
</comment>
<evidence type="ECO:0000313" key="3">
    <source>
        <dbReference type="EMBL" id="CAI8022667.1"/>
    </source>
</evidence>
<dbReference type="Proteomes" id="UP001174909">
    <property type="component" value="Unassembled WGS sequence"/>
</dbReference>
<evidence type="ECO:0000256" key="1">
    <source>
        <dbReference type="SAM" id="Coils"/>
    </source>
</evidence>
<keyword evidence="4" id="KW-1185">Reference proteome</keyword>